<gene>
    <name evidence="1" type="ORF">L596_015889</name>
</gene>
<sequence>MLLRFLPSPLSKTPLNGTQRTQEDLKFLFSSTRSLKKTTGKSRIWSSVSDTVADLLINRFTFCEDILVF</sequence>
<comment type="caution">
    <text evidence="1">The sequence shown here is derived from an EMBL/GenBank/DDBJ whole genome shotgun (WGS) entry which is preliminary data.</text>
</comment>
<dbReference type="Proteomes" id="UP000298663">
    <property type="component" value="Unassembled WGS sequence"/>
</dbReference>
<dbReference type="EMBL" id="AZBU02000004">
    <property type="protein sequence ID" value="TKR82116.1"/>
    <property type="molecule type" value="Genomic_DNA"/>
</dbReference>
<reference evidence="1 2" key="1">
    <citation type="journal article" date="2015" name="Genome Biol.">
        <title>Comparative genomics of Steinernema reveals deeply conserved gene regulatory networks.</title>
        <authorList>
            <person name="Dillman A.R."/>
            <person name="Macchietto M."/>
            <person name="Porter C.F."/>
            <person name="Rogers A."/>
            <person name="Williams B."/>
            <person name="Antoshechkin I."/>
            <person name="Lee M.M."/>
            <person name="Goodwin Z."/>
            <person name="Lu X."/>
            <person name="Lewis E.E."/>
            <person name="Goodrich-Blair H."/>
            <person name="Stock S.P."/>
            <person name="Adams B.J."/>
            <person name="Sternberg P.W."/>
            <person name="Mortazavi A."/>
        </authorList>
    </citation>
    <scope>NUCLEOTIDE SEQUENCE [LARGE SCALE GENOMIC DNA]</scope>
    <source>
        <strain evidence="1 2">ALL</strain>
    </source>
</reference>
<proteinExistence type="predicted"/>
<dbReference type="AlphaFoldDB" id="A0A4U5NH57"/>
<accession>A0A4U5NH57</accession>
<keyword evidence="2" id="KW-1185">Reference proteome</keyword>
<name>A0A4U5NH57_STECR</name>
<reference evidence="1 2" key="2">
    <citation type="journal article" date="2019" name="G3 (Bethesda)">
        <title>Hybrid Assembly of the Genome of the Entomopathogenic Nematode Steinernema carpocapsae Identifies the X-Chromosome.</title>
        <authorList>
            <person name="Serra L."/>
            <person name="Macchietto M."/>
            <person name="Macias-Munoz A."/>
            <person name="McGill C.J."/>
            <person name="Rodriguez I.M."/>
            <person name="Rodriguez B."/>
            <person name="Murad R."/>
            <person name="Mortazavi A."/>
        </authorList>
    </citation>
    <scope>NUCLEOTIDE SEQUENCE [LARGE SCALE GENOMIC DNA]</scope>
    <source>
        <strain evidence="1 2">ALL</strain>
    </source>
</reference>
<organism evidence="1 2">
    <name type="scientific">Steinernema carpocapsae</name>
    <name type="common">Entomopathogenic nematode</name>
    <dbReference type="NCBI Taxonomy" id="34508"/>
    <lineage>
        <taxon>Eukaryota</taxon>
        <taxon>Metazoa</taxon>
        <taxon>Ecdysozoa</taxon>
        <taxon>Nematoda</taxon>
        <taxon>Chromadorea</taxon>
        <taxon>Rhabditida</taxon>
        <taxon>Tylenchina</taxon>
        <taxon>Panagrolaimomorpha</taxon>
        <taxon>Strongyloidoidea</taxon>
        <taxon>Steinernematidae</taxon>
        <taxon>Steinernema</taxon>
    </lineage>
</organism>
<evidence type="ECO:0000313" key="1">
    <source>
        <dbReference type="EMBL" id="TKR82116.1"/>
    </source>
</evidence>
<protein>
    <submittedName>
        <fullName evidence="1">Uncharacterized protein</fullName>
    </submittedName>
</protein>
<evidence type="ECO:0000313" key="2">
    <source>
        <dbReference type="Proteomes" id="UP000298663"/>
    </source>
</evidence>